<dbReference type="PANTHER" id="PTHR46291">
    <property type="entry name" value="C2 DOMAIN-CONTAINING PROTEIN"/>
    <property type="match status" value="1"/>
</dbReference>
<dbReference type="InterPro" id="IPR000008">
    <property type="entry name" value="C2_dom"/>
</dbReference>
<sequence>MWFLGKIRESMENIPLELGRYVGKSEEEDLSAKASLSNKLHSNILTPDKIPEFCLPPRLCRSLVAAEPHTVSQRLTSRDCGAVDFSKTPQAKQVEEMKLTKVSGVAWRGKKPLPFSAEGYGLAGMYESPNTRRKESLFHSKSTGYTLDRTLPRPTTRVAIERNQCKAPPIQLGLELGLSCKTLSESGSTESDTPSSNDSSPLGSPLLSRSCSGLSLSIIAAWAEGHPGLQSASAFSGTLGLEGASPCSAVNPRGRRGAISPIPSNSLIEPCSSPPFVVNSLAPPVLFPLDVLHCQERMQREHVLPLPEGRGRVRLSAEHTLSPSLLSMVVRVRVVSVEGLRDEGDPRALHCCLSLSLSPGKLQRQDSATIRNCRSPVFNEDFFFTELSLDSLGGLRLQLKVLDKASGLRRGTVLGIIITEPLAQLLPL</sequence>
<evidence type="ECO:0000313" key="4">
    <source>
        <dbReference type="RefSeq" id="XP_038853142.1"/>
    </source>
</evidence>
<dbReference type="InterPro" id="IPR043549">
    <property type="entry name" value="C2C4C/C2C4D"/>
</dbReference>
<proteinExistence type="predicted"/>
<dbReference type="InterPro" id="IPR035892">
    <property type="entry name" value="C2_domain_sf"/>
</dbReference>
<feature type="region of interest" description="Disordered" evidence="1">
    <location>
        <begin position="183"/>
        <end position="204"/>
    </location>
</feature>
<protein>
    <submittedName>
        <fullName evidence="4">C2 calcium-dependent domain-containing protein 4C</fullName>
    </submittedName>
</protein>
<name>A0A8U0R120_SALNM</name>
<dbReference type="PANTHER" id="PTHR46291:SF9">
    <property type="entry name" value="C2 CALCIUM-DEPENDENT DOMAIN-CONTAINING PROTEIN 4C-LIKE"/>
    <property type="match status" value="1"/>
</dbReference>
<evidence type="ECO:0000313" key="3">
    <source>
        <dbReference type="Proteomes" id="UP000808372"/>
    </source>
</evidence>
<dbReference type="AlphaFoldDB" id="A0A8U0R120"/>
<evidence type="ECO:0000256" key="1">
    <source>
        <dbReference type="SAM" id="MobiDB-lite"/>
    </source>
</evidence>
<dbReference type="GeneID" id="120050623"/>
<reference evidence="4" key="1">
    <citation type="submission" date="2025-08" db="UniProtKB">
        <authorList>
            <consortium name="RefSeq"/>
        </authorList>
    </citation>
    <scope>IDENTIFICATION</scope>
    <source>
        <tissue evidence="4">White muscle</tissue>
    </source>
</reference>
<accession>A0A8U0R120</accession>
<dbReference type="KEGG" id="snh:120050623"/>
<dbReference type="PROSITE" id="PS50004">
    <property type="entry name" value="C2"/>
    <property type="match status" value="1"/>
</dbReference>
<evidence type="ECO:0000259" key="2">
    <source>
        <dbReference type="PROSITE" id="PS50004"/>
    </source>
</evidence>
<feature type="compositionally biased region" description="Polar residues" evidence="1">
    <location>
        <begin position="183"/>
        <end position="193"/>
    </location>
</feature>
<dbReference type="RefSeq" id="XP_038853142.1">
    <property type="nucleotide sequence ID" value="XM_038997214.1"/>
</dbReference>
<dbReference type="Pfam" id="PF00168">
    <property type="entry name" value="C2"/>
    <property type="match status" value="1"/>
</dbReference>
<feature type="domain" description="C2" evidence="2">
    <location>
        <begin position="309"/>
        <end position="428"/>
    </location>
</feature>
<keyword evidence="3" id="KW-1185">Reference proteome</keyword>
<dbReference type="Proteomes" id="UP000808372">
    <property type="component" value="Chromosome 1"/>
</dbReference>
<dbReference type="Gene3D" id="2.60.40.150">
    <property type="entry name" value="C2 domain"/>
    <property type="match status" value="1"/>
</dbReference>
<feature type="compositionally biased region" description="Low complexity" evidence="1">
    <location>
        <begin position="194"/>
        <end position="204"/>
    </location>
</feature>
<dbReference type="SUPFAM" id="SSF49562">
    <property type="entry name" value="C2 domain (Calcium/lipid-binding domain, CaLB)"/>
    <property type="match status" value="1"/>
</dbReference>
<organism evidence="3 4">
    <name type="scientific">Salvelinus namaycush</name>
    <name type="common">Lake trout</name>
    <name type="synonym">Salmo namaycush</name>
    <dbReference type="NCBI Taxonomy" id="8040"/>
    <lineage>
        <taxon>Eukaryota</taxon>
        <taxon>Metazoa</taxon>
        <taxon>Chordata</taxon>
        <taxon>Craniata</taxon>
        <taxon>Vertebrata</taxon>
        <taxon>Euteleostomi</taxon>
        <taxon>Actinopterygii</taxon>
        <taxon>Neopterygii</taxon>
        <taxon>Teleostei</taxon>
        <taxon>Protacanthopterygii</taxon>
        <taxon>Salmoniformes</taxon>
        <taxon>Salmonidae</taxon>
        <taxon>Salmoninae</taxon>
        <taxon>Salvelinus</taxon>
    </lineage>
</organism>
<feature type="region of interest" description="Disordered" evidence="1">
    <location>
        <begin position="132"/>
        <end position="153"/>
    </location>
</feature>
<gene>
    <name evidence="4" type="primary">LOC120050623</name>
</gene>